<dbReference type="AlphaFoldDB" id="A0A1E1LFD8"/>
<comment type="similarity">
    <text evidence="1">Belongs to the multicopper oxidase family.</text>
</comment>
<evidence type="ECO:0000313" key="10">
    <source>
        <dbReference type="Proteomes" id="UP000178129"/>
    </source>
</evidence>
<dbReference type="GO" id="GO:0016491">
    <property type="term" value="F:oxidoreductase activity"/>
    <property type="evidence" value="ECO:0007669"/>
    <property type="project" value="UniProtKB-KW"/>
</dbReference>
<proteinExistence type="inferred from homology"/>
<evidence type="ECO:0000256" key="5">
    <source>
        <dbReference type="SAM" id="SignalP"/>
    </source>
</evidence>
<dbReference type="InterPro" id="IPR008972">
    <property type="entry name" value="Cupredoxin"/>
</dbReference>
<dbReference type="PANTHER" id="PTHR11709">
    <property type="entry name" value="MULTI-COPPER OXIDASE"/>
    <property type="match status" value="1"/>
</dbReference>
<sequence length="593" mass="65326">MFCPKNLFAAALIFASSLSLTAAEVVCHDETFVPDAILRITEAPLAQSCLPSKPTVLVNGTSPGPALRLKEGTRYWIRVYNDMSDKNLTMHWHGLSMATSPFSDGTPLASQWPIPPSKFFDYEILPPTGMAGTYFYHSHVGFQAVSATGPLIVTETEPPYKYNAEKIVFLQDVFTKNDSTIEKGLVSSPLQWSGETSMILVNGKGAGSANGTSCNASLAGINVEPGKTYRLRFIGGTALSLVSLAIEGHNMTVIEADGSYTEPHNTSFLQIGSGQRYSVLLHTSPTPEKKVYYMQLETRERPTLTRSFAVLNYGTPSPPTDFQLPNSATLPLTLPNITRGFLDYELSPHHANTHMATMPTADQVTRTIVLTVHQKVDGRTTWVQNSYPWTEDVPKEPYLVSLYKNNATNFPSMERALANYGTDPETRTFPAQIGEVLEIVIQNTGADKGGLDGHPFHAHGAHYWDLGAGNGTYNATQNNEYWALNSTGQPIKRDTTMLYRYASTTQNGTAMGWRAWRIEVTQPGVWMVHCHILQHMIMGMQTVWVMGNASEVMMVDEPEVEGYLTYGGDVLGDENSWPSVVEVMSGDDWTKGQ</sequence>
<evidence type="ECO:0000259" key="7">
    <source>
        <dbReference type="Pfam" id="PF07731"/>
    </source>
</evidence>
<dbReference type="Pfam" id="PF07731">
    <property type="entry name" value="Cu-oxidase_2"/>
    <property type="match status" value="1"/>
</dbReference>
<dbReference type="PROSITE" id="PS00080">
    <property type="entry name" value="MULTICOPPER_OXIDASE2"/>
    <property type="match status" value="1"/>
</dbReference>
<dbReference type="InterPro" id="IPR011706">
    <property type="entry name" value="Cu-oxidase_C"/>
</dbReference>
<dbReference type="PROSITE" id="PS00079">
    <property type="entry name" value="MULTICOPPER_OXIDASE1"/>
    <property type="match status" value="1"/>
</dbReference>
<dbReference type="Pfam" id="PF07732">
    <property type="entry name" value="Cu-oxidase_3"/>
    <property type="match status" value="1"/>
</dbReference>
<dbReference type="STRING" id="914237.A0A1E1LFD8"/>
<feature type="domain" description="Plastocyanin-like" evidence="6">
    <location>
        <begin position="166"/>
        <end position="314"/>
    </location>
</feature>
<keyword evidence="3" id="KW-0560">Oxidoreductase</keyword>
<evidence type="ECO:0000256" key="3">
    <source>
        <dbReference type="ARBA" id="ARBA00023002"/>
    </source>
</evidence>
<dbReference type="GO" id="GO:0005507">
    <property type="term" value="F:copper ion binding"/>
    <property type="evidence" value="ECO:0007669"/>
    <property type="project" value="InterPro"/>
</dbReference>
<comment type="caution">
    <text evidence="9">The sequence shown here is derived from an EMBL/GenBank/DDBJ whole genome shotgun (WGS) entry which is preliminary data.</text>
</comment>
<dbReference type="InParanoid" id="A0A1E1LFD8"/>
<feature type="domain" description="Plastocyanin-like" evidence="8">
    <location>
        <begin position="43"/>
        <end position="155"/>
    </location>
</feature>
<protein>
    <submittedName>
        <fullName evidence="9">Related to laccase</fullName>
    </submittedName>
</protein>
<reference evidence="10" key="1">
    <citation type="submission" date="2016-03" db="EMBL/GenBank/DDBJ databases">
        <authorList>
            <person name="Ploux O."/>
        </authorList>
    </citation>
    <scope>NUCLEOTIDE SEQUENCE [LARGE SCALE GENOMIC DNA]</scope>
    <source>
        <strain evidence="10">UK7</strain>
    </source>
</reference>
<dbReference type="CDD" id="cd13873">
    <property type="entry name" value="CuRO_2_AAO_like_2"/>
    <property type="match status" value="1"/>
</dbReference>
<evidence type="ECO:0000259" key="6">
    <source>
        <dbReference type="Pfam" id="PF00394"/>
    </source>
</evidence>
<dbReference type="InterPro" id="IPR045087">
    <property type="entry name" value="Cu-oxidase_fam"/>
</dbReference>
<dbReference type="NCBIfam" id="TIGR03390">
    <property type="entry name" value="ascorbOXfungal"/>
    <property type="match status" value="1"/>
</dbReference>
<keyword evidence="10" id="KW-1185">Reference proteome</keyword>
<dbReference type="InterPro" id="IPR035666">
    <property type="entry name" value="MCO_CuRO_3"/>
</dbReference>
<evidence type="ECO:0000313" key="9">
    <source>
        <dbReference type="EMBL" id="CZT09162.1"/>
    </source>
</evidence>
<dbReference type="PANTHER" id="PTHR11709:SF394">
    <property type="entry name" value="FI03373P-RELATED"/>
    <property type="match status" value="1"/>
</dbReference>
<dbReference type="InterPro" id="IPR002355">
    <property type="entry name" value="Cu_oxidase_Cu_BS"/>
</dbReference>
<evidence type="ECO:0000256" key="1">
    <source>
        <dbReference type="ARBA" id="ARBA00010609"/>
    </source>
</evidence>
<dbReference type="Proteomes" id="UP000178129">
    <property type="component" value="Unassembled WGS sequence"/>
</dbReference>
<feature type="domain" description="Plastocyanin-like" evidence="7">
    <location>
        <begin position="411"/>
        <end position="547"/>
    </location>
</feature>
<dbReference type="InterPro" id="IPR033138">
    <property type="entry name" value="Cu_oxidase_CS"/>
</dbReference>
<dbReference type="CDD" id="cd13895">
    <property type="entry name" value="CuRO_3_AAO_like_2"/>
    <property type="match status" value="1"/>
</dbReference>
<keyword evidence="5" id="KW-0732">Signal</keyword>
<organism evidence="9 10">
    <name type="scientific">Rhynchosporium graminicola</name>
    <dbReference type="NCBI Taxonomy" id="2792576"/>
    <lineage>
        <taxon>Eukaryota</taxon>
        <taxon>Fungi</taxon>
        <taxon>Dikarya</taxon>
        <taxon>Ascomycota</taxon>
        <taxon>Pezizomycotina</taxon>
        <taxon>Leotiomycetes</taxon>
        <taxon>Helotiales</taxon>
        <taxon>Ploettnerulaceae</taxon>
        <taxon>Rhynchosporium</taxon>
    </lineage>
</organism>
<gene>
    <name evidence="9" type="ORF">RCO7_04040</name>
</gene>
<dbReference type="SUPFAM" id="SSF49503">
    <property type="entry name" value="Cupredoxins"/>
    <property type="match status" value="3"/>
</dbReference>
<evidence type="ECO:0000256" key="2">
    <source>
        <dbReference type="ARBA" id="ARBA00022723"/>
    </source>
</evidence>
<accession>A0A1E1LFD8</accession>
<keyword evidence="4" id="KW-0186">Copper</keyword>
<name>A0A1E1LFD8_9HELO</name>
<feature type="chain" id="PRO_5009447105" evidence="5">
    <location>
        <begin position="24"/>
        <end position="593"/>
    </location>
</feature>
<dbReference type="Pfam" id="PF00394">
    <property type="entry name" value="Cu-oxidase"/>
    <property type="match status" value="1"/>
</dbReference>
<evidence type="ECO:0000259" key="8">
    <source>
        <dbReference type="Pfam" id="PF07732"/>
    </source>
</evidence>
<dbReference type="InterPro" id="IPR011707">
    <property type="entry name" value="Cu-oxidase-like_N"/>
</dbReference>
<dbReference type="InterPro" id="IPR001117">
    <property type="entry name" value="Cu-oxidase_2nd"/>
</dbReference>
<keyword evidence="2" id="KW-0479">Metal-binding</keyword>
<dbReference type="Gene3D" id="2.60.40.420">
    <property type="entry name" value="Cupredoxins - blue copper proteins"/>
    <property type="match status" value="3"/>
</dbReference>
<dbReference type="EMBL" id="FJUW01000049">
    <property type="protein sequence ID" value="CZT09162.1"/>
    <property type="molecule type" value="Genomic_DNA"/>
</dbReference>
<evidence type="ECO:0000256" key="4">
    <source>
        <dbReference type="ARBA" id="ARBA00023008"/>
    </source>
</evidence>
<dbReference type="InterPro" id="IPR017762">
    <property type="entry name" value="Multicopper_oxidase_fun"/>
</dbReference>
<feature type="signal peptide" evidence="5">
    <location>
        <begin position="1"/>
        <end position="23"/>
    </location>
</feature>